<feature type="domain" description="Secretion system C-terminal sorting" evidence="3">
    <location>
        <begin position="521"/>
        <end position="589"/>
    </location>
</feature>
<dbReference type="NCBIfam" id="TIGR04183">
    <property type="entry name" value="Por_Secre_tail"/>
    <property type="match status" value="1"/>
</dbReference>
<evidence type="ECO:0000313" key="5">
    <source>
        <dbReference type="Proteomes" id="UP000245370"/>
    </source>
</evidence>
<organism evidence="4 5">
    <name type="scientific">Brumimicrobium oceani</name>
    <dbReference type="NCBI Taxonomy" id="2100725"/>
    <lineage>
        <taxon>Bacteria</taxon>
        <taxon>Pseudomonadati</taxon>
        <taxon>Bacteroidota</taxon>
        <taxon>Flavobacteriia</taxon>
        <taxon>Flavobacteriales</taxon>
        <taxon>Crocinitomicaceae</taxon>
        <taxon>Brumimicrobium</taxon>
    </lineage>
</organism>
<feature type="signal peptide" evidence="2">
    <location>
        <begin position="1"/>
        <end position="18"/>
    </location>
</feature>
<sequence length="591" mass="62116">MKKIYLLMMLFFTSTVMAQTPIITMIMDGDCPGGVPKVLEVYAQGTVDFSNYSLENQMNAGTTWGNTYDLSPIGTITDEFVYIHADDPSFATEFPNVTNSHAVVGSVMNVNGDDRLRIIETATSNVVDTYGVEAVDGTGETWEYKDGYAKRNDYTGPDGTFVEANWTFNNGGIDGQCGTTTFEVIANAGSYIHTATGTPTLSASAGVVGGFVQILGNPSSEESFDVSGVDLTADIVVTVNSGDYEISTTSGSGFGNSVTIPFGTGTVAATTIYVQLNGTAAANPSNGDLLITSAGATDVNVTLEGKIVDFTASTIADVTGVDADGVGTSLGEFVSITGVLHCNNFRGAGSGYDLTLIDDNNDGINIFSSSDIAGFVPTEGDEVTIEGEISQYFGLLQIEPMTITVVSQGATLQTPTVVTVLDESTESQFIKLENLTLVDGEALWPDNGNINVTDGTNTFMVRVPYASSLVNTPTPTGSFSLTGIGKQYDNSNPYTEGYQIFPCGVIDNVGLSSNEFAGISVYPNPVNEVLNISNENGLVESVELVSTTGSVVYTSSVSASNFTVNTAELNAGIYFVNVRTANGVKTFKVVK</sequence>
<name>A0A2U2XH12_9FLAO</name>
<accession>A0A2U2XH12</accession>
<comment type="caution">
    <text evidence="4">The sequence shown here is derived from an EMBL/GenBank/DDBJ whole genome shotgun (WGS) entry which is preliminary data.</text>
</comment>
<dbReference type="Pfam" id="PF18962">
    <property type="entry name" value="Por_Secre_tail"/>
    <property type="match status" value="1"/>
</dbReference>
<dbReference type="RefSeq" id="WP_109358165.1">
    <property type="nucleotide sequence ID" value="NZ_QFRJ01000001.1"/>
</dbReference>
<keyword evidence="5" id="KW-1185">Reference proteome</keyword>
<dbReference type="InterPro" id="IPR026444">
    <property type="entry name" value="Secre_tail"/>
</dbReference>
<dbReference type="Proteomes" id="UP000245370">
    <property type="component" value="Unassembled WGS sequence"/>
</dbReference>
<proteinExistence type="predicted"/>
<dbReference type="OrthoDB" id="1056765at2"/>
<dbReference type="EMBL" id="QFRJ01000001">
    <property type="protein sequence ID" value="PWH87086.1"/>
    <property type="molecule type" value="Genomic_DNA"/>
</dbReference>
<evidence type="ECO:0000256" key="2">
    <source>
        <dbReference type="SAM" id="SignalP"/>
    </source>
</evidence>
<keyword evidence="1 2" id="KW-0732">Signal</keyword>
<protein>
    <recommendedName>
        <fullName evidence="3">Secretion system C-terminal sorting domain-containing protein</fullName>
    </recommendedName>
</protein>
<feature type="chain" id="PRO_5015514328" description="Secretion system C-terminal sorting domain-containing protein" evidence="2">
    <location>
        <begin position="19"/>
        <end position="591"/>
    </location>
</feature>
<dbReference type="AlphaFoldDB" id="A0A2U2XH12"/>
<reference evidence="4 5" key="2">
    <citation type="submission" date="2018-05" db="EMBL/GenBank/DDBJ databases">
        <authorList>
            <person name="Lanie J.A."/>
            <person name="Ng W.-L."/>
            <person name="Kazmierczak K.M."/>
            <person name="Andrzejewski T.M."/>
            <person name="Davidsen T.M."/>
            <person name="Wayne K.J."/>
            <person name="Tettelin H."/>
            <person name="Glass J.I."/>
            <person name="Rusch D."/>
            <person name="Podicherti R."/>
            <person name="Tsui H.-C.T."/>
            <person name="Winkler M.E."/>
        </authorList>
    </citation>
    <scope>NUCLEOTIDE SEQUENCE [LARGE SCALE GENOMIC DNA]</scope>
    <source>
        <strain evidence="4 5">C305</strain>
    </source>
</reference>
<evidence type="ECO:0000259" key="3">
    <source>
        <dbReference type="Pfam" id="PF18962"/>
    </source>
</evidence>
<evidence type="ECO:0000313" key="4">
    <source>
        <dbReference type="EMBL" id="PWH87086.1"/>
    </source>
</evidence>
<gene>
    <name evidence="4" type="ORF">DIT68_02150</name>
</gene>
<evidence type="ECO:0000256" key="1">
    <source>
        <dbReference type="ARBA" id="ARBA00022729"/>
    </source>
</evidence>
<reference evidence="4 5" key="1">
    <citation type="submission" date="2018-05" db="EMBL/GenBank/DDBJ databases">
        <title>Brumimicrobium oceani sp. nov., isolated from coastal sediment.</title>
        <authorList>
            <person name="Kou Y."/>
        </authorList>
    </citation>
    <scope>NUCLEOTIDE SEQUENCE [LARGE SCALE GENOMIC DNA]</scope>
    <source>
        <strain evidence="4 5">C305</strain>
    </source>
</reference>